<dbReference type="EMBL" id="GISG01283214">
    <property type="protein sequence ID" value="MBA4679392.1"/>
    <property type="molecule type" value="Transcribed_RNA"/>
</dbReference>
<keyword evidence="1" id="KW-0472">Membrane</keyword>
<reference evidence="2" key="1">
    <citation type="journal article" date="2013" name="J. Plant Res.">
        <title>Effect of fungi and light on seed germination of three Opuntia species from semiarid lands of central Mexico.</title>
        <authorList>
            <person name="Delgado-Sanchez P."/>
            <person name="Jimenez-Bremont J.F."/>
            <person name="Guerrero-Gonzalez Mde L."/>
            <person name="Flores J."/>
        </authorList>
    </citation>
    <scope>NUCLEOTIDE SEQUENCE</scope>
    <source>
        <tissue evidence="2">Cladode</tissue>
    </source>
</reference>
<keyword evidence="1" id="KW-1133">Transmembrane helix</keyword>
<organism evidence="2">
    <name type="scientific">Opuntia streptacantha</name>
    <name type="common">Prickly pear cactus</name>
    <name type="synonym">Opuntia cardona</name>
    <dbReference type="NCBI Taxonomy" id="393608"/>
    <lineage>
        <taxon>Eukaryota</taxon>
        <taxon>Viridiplantae</taxon>
        <taxon>Streptophyta</taxon>
        <taxon>Embryophyta</taxon>
        <taxon>Tracheophyta</taxon>
        <taxon>Spermatophyta</taxon>
        <taxon>Magnoliopsida</taxon>
        <taxon>eudicotyledons</taxon>
        <taxon>Gunneridae</taxon>
        <taxon>Pentapetalae</taxon>
        <taxon>Caryophyllales</taxon>
        <taxon>Cactineae</taxon>
        <taxon>Cactaceae</taxon>
        <taxon>Opuntioideae</taxon>
        <taxon>Opuntia</taxon>
    </lineage>
</organism>
<evidence type="ECO:0000256" key="1">
    <source>
        <dbReference type="SAM" id="Phobius"/>
    </source>
</evidence>
<sequence>MSKRVALVVESLWEILICVKLCFHFALCCIWAAFHLIIVYWDVFHIGFEREIEFSLLWKPINVGLPLVSLLISVLAYVTRARVWMSNMYTCPTVRLSCFLECADFHCNLKCPVSYPCSSVESSTWYGRAHGTVGVT</sequence>
<proteinExistence type="predicted"/>
<feature type="transmembrane region" description="Helical" evidence="1">
    <location>
        <begin position="61"/>
        <end position="78"/>
    </location>
</feature>
<reference evidence="2" key="2">
    <citation type="submission" date="2020-07" db="EMBL/GenBank/DDBJ databases">
        <authorList>
            <person name="Vera ALvarez R."/>
            <person name="Arias-Moreno D.M."/>
            <person name="Jimenez-Jacinto V."/>
            <person name="Jimenez-Bremont J.F."/>
            <person name="Swaminathan K."/>
            <person name="Moose S.P."/>
            <person name="Guerrero-Gonzalez M.L."/>
            <person name="Marino-Ramirez L."/>
            <person name="Landsman D."/>
            <person name="Rodriguez-Kessler M."/>
            <person name="Delgado-Sanchez P."/>
        </authorList>
    </citation>
    <scope>NUCLEOTIDE SEQUENCE</scope>
    <source>
        <tissue evidence="2">Cladode</tissue>
    </source>
</reference>
<name>A0A7C9AXX9_OPUST</name>
<feature type="transmembrane region" description="Helical" evidence="1">
    <location>
        <begin position="12"/>
        <end position="41"/>
    </location>
</feature>
<keyword evidence="1" id="KW-0812">Transmembrane</keyword>
<accession>A0A7C9AXX9</accession>
<protein>
    <submittedName>
        <fullName evidence="2">Uncharacterized protein</fullName>
    </submittedName>
</protein>
<dbReference type="AlphaFoldDB" id="A0A7C9AXX9"/>
<evidence type="ECO:0000313" key="2">
    <source>
        <dbReference type="EMBL" id="MBA4679392.1"/>
    </source>
</evidence>